<dbReference type="Proteomes" id="UP000198925">
    <property type="component" value="Unassembled WGS sequence"/>
</dbReference>
<evidence type="ECO:0000313" key="5">
    <source>
        <dbReference type="Proteomes" id="UP000198925"/>
    </source>
</evidence>
<evidence type="ECO:0000259" key="3">
    <source>
        <dbReference type="PROSITE" id="PS51724"/>
    </source>
</evidence>
<organism evidence="4 5">
    <name type="scientific">Belnapia rosea</name>
    <dbReference type="NCBI Taxonomy" id="938405"/>
    <lineage>
        <taxon>Bacteria</taxon>
        <taxon>Pseudomonadati</taxon>
        <taxon>Pseudomonadota</taxon>
        <taxon>Alphaproteobacteria</taxon>
        <taxon>Acetobacterales</taxon>
        <taxon>Roseomonadaceae</taxon>
        <taxon>Belnapia</taxon>
    </lineage>
</organism>
<dbReference type="AlphaFoldDB" id="A0A1G6L6F7"/>
<dbReference type="GO" id="GO:0042834">
    <property type="term" value="F:peptidoglycan binding"/>
    <property type="evidence" value="ECO:0007669"/>
    <property type="project" value="InterPro"/>
</dbReference>
<proteinExistence type="predicted"/>
<protein>
    <submittedName>
        <fullName evidence="4">Sporulation related domain-containing protein</fullName>
    </submittedName>
</protein>
<feature type="region of interest" description="Disordered" evidence="1">
    <location>
        <begin position="76"/>
        <end position="103"/>
    </location>
</feature>
<accession>A0A1G6L6F7</accession>
<keyword evidence="2" id="KW-0472">Membrane</keyword>
<dbReference type="Gene3D" id="3.30.70.1070">
    <property type="entry name" value="Sporulation related repeat"/>
    <property type="match status" value="1"/>
</dbReference>
<dbReference type="EMBL" id="FMZX01000001">
    <property type="protein sequence ID" value="SDC38305.1"/>
    <property type="molecule type" value="Genomic_DNA"/>
</dbReference>
<keyword evidence="2" id="KW-0812">Transmembrane</keyword>
<name>A0A1G6L6F7_9PROT</name>
<keyword evidence="2" id="KW-1133">Transmembrane helix</keyword>
<dbReference type="RefSeq" id="WP_090660588.1">
    <property type="nucleotide sequence ID" value="NZ_FMZX01000001.1"/>
</dbReference>
<sequence>MSDITVPSWRARPVQPGPNWRMLAVAGGLLGTVAIGGAITWGVSRMGPRAVPTIEPDARPVKIRPEAPGGLVVPNQDQLVLEPPSVRRAAERSSTAMARLDRGPESPALDLLRQQAAPPAPVAPEPAPPPVAVPSPAPVALAPPVAAPPAAPPRSAAPAPAVQAAAPVPVPAAPRPVTPTPVAAPAHNAVSPVANGRAMVQLAALSSEESARGEWERLQQRIPELAALQPVITRFEREGKPPLYRLRAGGLSSAAAARTLCAAVQAKAAPCTPIGG</sequence>
<dbReference type="PROSITE" id="PS51724">
    <property type="entry name" value="SPOR"/>
    <property type="match status" value="1"/>
</dbReference>
<dbReference type="STRING" id="938405.SAMN02927895_03776"/>
<dbReference type="Pfam" id="PF05036">
    <property type="entry name" value="SPOR"/>
    <property type="match status" value="1"/>
</dbReference>
<dbReference type="InterPro" id="IPR036680">
    <property type="entry name" value="SPOR-like_sf"/>
</dbReference>
<gene>
    <name evidence="4" type="ORF">SAMN04487779_1001763</name>
</gene>
<feature type="transmembrane region" description="Helical" evidence="2">
    <location>
        <begin position="20"/>
        <end position="43"/>
    </location>
</feature>
<dbReference type="InterPro" id="IPR007730">
    <property type="entry name" value="SPOR-like_dom"/>
</dbReference>
<keyword evidence="5" id="KW-1185">Reference proteome</keyword>
<evidence type="ECO:0000256" key="2">
    <source>
        <dbReference type="SAM" id="Phobius"/>
    </source>
</evidence>
<dbReference type="SUPFAM" id="SSF110997">
    <property type="entry name" value="Sporulation related repeat"/>
    <property type="match status" value="1"/>
</dbReference>
<evidence type="ECO:0000256" key="1">
    <source>
        <dbReference type="SAM" id="MobiDB-lite"/>
    </source>
</evidence>
<feature type="domain" description="SPOR" evidence="3">
    <location>
        <begin position="192"/>
        <end position="276"/>
    </location>
</feature>
<evidence type="ECO:0000313" key="4">
    <source>
        <dbReference type="EMBL" id="SDC38305.1"/>
    </source>
</evidence>
<reference evidence="4 5" key="1">
    <citation type="submission" date="2016-10" db="EMBL/GenBank/DDBJ databases">
        <authorList>
            <person name="de Groot N.N."/>
        </authorList>
    </citation>
    <scope>NUCLEOTIDE SEQUENCE [LARGE SCALE GENOMIC DNA]</scope>
    <source>
        <strain evidence="4 5">CPCC 100156</strain>
    </source>
</reference>